<dbReference type="PANTHER" id="PTHR31595">
    <property type="entry name" value="LONG-CHAIN-ALCOHOL O-FATTY-ACYLTRANSFERASE 3-RELATED"/>
    <property type="match status" value="1"/>
</dbReference>
<dbReference type="GO" id="GO:0006629">
    <property type="term" value="P:lipid metabolic process"/>
    <property type="evidence" value="ECO:0007669"/>
    <property type="project" value="InterPro"/>
</dbReference>
<evidence type="ECO:0000256" key="4">
    <source>
        <dbReference type="ARBA" id="ARBA00022679"/>
    </source>
</evidence>
<name>A0A0L6URB8_9BASI</name>
<keyword evidence="6 9" id="KW-1133">Transmembrane helix</keyword>
<keyword evidence="12" id="KW-1185">Reference proteome</keyword>
<evidence type="ECO:0000313" key="12">
    <source>
        <dbReference type="Proteomes" id="UP000037035"/>
    </source>
</evidence>
<evidence type="ECO:0000256" key="2">
    <source>
        <dbReference type="ARBA" id="ARBA00005179"/>
    </source>
</evidence>
<evidence type="ECO:0000259" key="10">
    <source>
        <dbReference type="Pfam" id="PF13813"/>
    </source>
</evidence>
<evidence type="ECO:0000256" key="8">
    <source>
        <dbReference type="SAM" id="MobiDB-lite"/>
    </source>
</evidence>
<feature type="domain" description="Wax synthase" evidence="10">
    <location>
        <begin position="292"/>
        <end position="367"/>
    </location>
</feature>
<dbReference type="InterPro" id="IPR044851">
    <property type="entry name" value="Wax_synthase"/>
</dbReference>
<evidence type="ECO:0000256" key="1">
    <source>
        <dbReference type="ARBA" id="ARBA00004141"/>
    </source>
</evidence>
<evidence type="ECO:0000256" key="5">
    <source>
        <dbReference type="ARBA" id="ARBA00022692"/>
    </source>
</evidence>
<evidence type="ECO:0000313" key="11">
    <source>
        <dbReference type="EMBL" id="KNZ51086.1"/>
    </source>
</evidence>
<dbReference type="GO" id="GO:0008374">
    <property type="term" value="F:O-acyltransferase activity"/>
    <property type="evidence" value="ECO:0007669"/>
    <property type="project" value="InterPro"/>
</dbReference>
<dbReference type="AlphaFoldDB" id="A0A0L6URB8"/>
<feature type="transmembrane region" description="Helical" evidence="9">
    <location>
        <begin position="20"/>
        <end position="38"/>
    </location>
</feature>
<reference evidence="11 12" key="1">
    <citation type="submission" date="2015-08" db="EMBL/GenBank/DDBJ databases">
        <title>Next Generation Sequencing and Analysis of the Genome of Puccinia sorghi L Schw, the Causal Agent of Maize Common Rust.</title>
        <authorList>
            <person name="Rochi L."/>
            <person name="Burguener G."/>
            <person name="Darino M."/>
            <person name="Turjanski A."/>
            <person name="Kreff E."/>
            <person name="Dieguez M.J."/>
            <person name="Sacco F."/>
        </authorList>
    </citation>
    <scope>NUCLEOTIDE SEQUENCE [LARGE SCALE GENOMIC DNA]</scope>
    <source>
        <strain evidence="11 12">RO10H11247</strain>
    </source>
</reference>
<dbReference type="VEuPathDB" id="FungiDB:VP01_40g10"/>
<keyword evidence="5 9" id="KW-0812">Transmembrane</keyword>
<protein>
    <recommendedName>
        <fullName evidence="10">Wax synthase domain-containing protein</fullName>
    </recommendedName>
</protein>
<keyword evidence="7 9" id="KW-0472">Membrane</keyword>
<accession>A0A0L6URB8</accession>
<dbReference type="Pfam" id="PF13813">
    <property type="entry name" value="MBOAT_2"/>
    <property type="match status" value="1"/>
</dbReference>
<feature type="transmembrane region" description="Helical" evidence="9">
    <location>
        <begin position="50"/>
        <end position="69"/>
    </location>
</feature>
<evidence type="ECO:0000256" key="9">
    <source>
        <dbReference type="SAM" id="Phobius"/>
    </source>
</evidence>
<dbReference type="Proteomes" id="UP000037035">
    <property type="component" value="Unassembled WGS sequence"/>
</dbReference>
<comment type="similarity">
    <text evidence="3">Belongs to the wax synthase family.</text>
</comment>
<dbReference type="EMBL" id="LAVV01009169">
    <property type="protein sequence ID" value="KNZ51086.1"/>
    <property type="molecule type" value="Genomic_DNA"/>
</dbReference>
<dbReference type="GO" id="GO:0016020">
    <property type="term" value="C:membrane"/>
    <property type="evidence" value="ECO:0007669"/>
    <property type="project" value="UniProtKB-SubCell"/>
</dbReference>
<dbReference type="OrthoDB" id="1077582at2759"/>
<dbReference type="InterPro" id="IPR032805">
    <property type="entry name" value="Wax_synthase_dom"/>
</dbReference>
<organism evidence="11 12">
    <name type="scientific">Puccinia sorghi</name>
    <dbReference type="NCBI Taxonomy" id="27349"/>
    <lineage>
        <taxon>Eukaryota</taxon>
        <taxon>Fungi</taxon>
        <taxon>Dikarya</taxon>
        <taxon>Basidiomycota</taxon>
        <taxon>Pucciniomycotina</taxon>
        <taxon>Pucciniomycetes</taxon>
        <taxon>Pucciniales</taxon>
        <taxon>Pucciniaceae</taxon>
        <taxon>Puccinia</taxon>
    </lineage>
</organism>
<sequence length="465" mass="52522">MTIVTSRPTSDLFTSNEMWRMLPGYMFVVPLLVQTYLMHPSYEGSGSAKLVRVALMPVTIYLAFTRFHLRLFYPLDVFFHWNFASISFPTFHAACLAIQYGLSQAPVFASKDQLIRAGNHRGLDHPDHPKDEDGKLEKPVNSPSKTPSFLEKIKFTIWMLFSPRGLETSWAPSLEVVPNGPKMGPGKFFVHTLFRTVFSHLLMTGLWALCVLCAQHPQGAFGVLADAWPVLSFLKNYPQFDYLIPAPFGLAAYFAIDTLGGLLNLVEVIFYKVGPYILPKDLAPGKFDSRLYPALFNQIYARESLVQFWSKGWHAIFRRNIVFCGWKPLEYIFKGFGENVAKGAGMMGGMIFSGIFHEYLIAAVSRVDWGFPTVMMFGLCGAGMVAEVHFKHRTGHLVEGITGRIWVSIVIGAYGKYMVHSWMERGLGRSDIPPPRLWTWPRWVVPFSGLLPERWIARIASCVSS</sequence>
<dbReference type="PANTHER" id="PTHR31595:SF57">
    <property type="entry name" value="OS04G0481900 PROTEIN"/>
    <property type="match status" value="1"/>
</dbReference>
<dbReference type="STRING" id="27349.A0A0L6URB8"/>
<proteinExistence type="inferred from homology"/>
<comment type="subcellular location">
    <subcellularLocation>
        <location evidence="1">Membrane</location>
        <topology evidence="1">Multi-pass membrane protein</topology>
    </subcellularLocation>
</comment>
<evidence type="ECO:0000256" key="6">
    <source>
        <dbReference type="ARBA" id="ARBA00022989"/>
    </source>
</evidence>
<feature type="compositionally biased region" description="Basic and acidic residues" evidence="8">
    <location>
        <begin position="121"/>
        <end position="138"/>
    </location>
</feature>
<evidence type="ECO:0000256" key="3">
    <source>
        <dbReference type="ARBA" id="ARBA00007282"/>
    </source>
</evidence>
<gene>
    <name evidence="11" type="ORF">VP01_40g10</name>
</gene>
<comment type="caution">
    <text evidence="11">The sequence shown here is derived from an EMBL/GenBank/DDBJ whole genome shotgun (WGS) entry which is preliminary data.</text>
</comment>
<comment type="pathway">
    <text evidence="2">Secondary metabolite biosynthesis.</text>
</comment>
<feature type="transmembrane region" description="Helical" evidence="9">
    <location>
        <begin position="81"/>
        <end position="102"/>
    </location>
</feature>
<feature type="region of interest" description="Disordered" evidence="8">
    <location>
        <begin position="119"/>
        <end position="145"/>
    </location>
</feature>
<evidence type="ECO:0000256" key="7">
    <source>
        <dbReference type="ARBA" id="ARBA00023136"/>
    </source>
</evidence>
<keyword evidence="4" id="KW-0808">Transferase</keyword>